<protein>
    <submittedName>
        <fullName evidence="7">ATP-binding cassette domain-containing protein</fullName>
    </submittedName>
</protein>
<dbReference type="Gene3D" id="3.40.50.300">
    <property type="entry name" value="P-loop containing nucleotide triphosphate hydrolases"/>
    <property type="match status" value="2"/>
</dbReference>
<evidence type="ECO:0000256" key="4">
    <source>
        <dbReference type="ARBA" id="ARBA00022840"/>
    </source>
</evidence>
<sequence>MIQFKQLTFSRAGKPLVEGASFQLHPSHRVGLTGANGAGKSSLFALLRGELVAEAGELLIPQQWVIAHVAQETPALAQSALSYTLEGDEELHALQVNLAQAEANGTQDPIQVAEWHQRLADIDGYSAEARASALLAGLGFTQSQLSQAVSDFSGGWRMRLNLARALMCRSDLLLLDEPTNHLDIEAVIWLEGWLSAYRGTLLLISHDREFLDNTVNHILHIEQRQLSLYRGGYSDFERQRAEKLVLQQASYQKQQQQIAHLQQYIDRFRAKATKARQAQSRIKALERMERISAAHVDSPFSFGFRDLGAAPDPLLVINQAALGYGQQTLVKLAHLAIRPGERIGLLGKNGAGKSTLIKALAQSETLLAGERVEGKDLRIGYFAQHQLEQLIAEDSPLMHLQRLDPKAREQELLDFLGGFDFRGEMAKSPCGPFSGGEKSRLALAMLIWQRPNLILLDEPTNHLDIEMRHALSMALQAYEGGMVMVSHDRTLLATCCEKFVLVAEGQVSVFDGDLEDYKQSLLQSAPSAMSEPTSTATKQNAYHQQKADRQARLQARRPLLKSLAALEKQLAELEQTKQSLDSQLAESGIYEASQREALQALLIAQAQNQKQLDTVESEWLSLQEALEALPEVD</sequence>
<dbReference type="CDD" id="cd03221">
    <property type="entry name" value="ABCF_EF-3"/>
    <property type="match status" value="2"/>
</dbReference>
<dbReference type="PANTHER" id="PTHR19211:SF14">
    <property type="entry name" value="ATP-BINDING CASSETTE SUB-FAMILY F MEMBER 1"/>
    <property type="match status" value="1"/>
</dbReference>
<evidence type="ECO:0000256" key="5">
    <source>
        <dbReference type="SAM" id="Coils"/>
    </source>
</evidence>
<dbReference type="Pfam" id="PF12848">
    <property type="entry name" value="ABC_tran_Xtn"/>
    <property type="match status" value="1"/>
</dbReference>
<keyword evidence="8" id="KW-1185">Reference proteome</keyword>
<evidence type="ECO:0000256" key="3">
    <source>
        <dbReference type="ARBA" id="ARBA00022741"/>
    </source>
</evidence>
<dbReference type="InterPro" id="IPR032781">
    <property type="entry name" value="ABC_tran_Xtn"/>
</dbReference>
<dbReference type="PANTHER" id="PTHR19211">
    <property type="entry name" value="ATP-BINDING TRANSPORT PROTEIN-RELATED"/>
    <property type="match status" value="1"/>
</dbReference>
<dbReference type="InterPro" id="IPR017871">
    <property type="entry name" value="ABC_transporter-like_CS"/>
</dbReference>
<accession>A0ABW3GJY2</accession>
<evidence type="ECO:0000256" key="2">
    <source>
        <dbReference type="ARBA" id="ARBA00022737"/>
    </source>
</evidence>
<dbReference type="InterPro" id="IPR050611">
    <property type="entry name" value="ABCF"/>
</dbReference>
<keyword evidence="1" id="KW-1003">Cell membrane</keyword>
<evidence type="ECO:0000313" key="7">
    <source>
        <dbReference type="EMBL" id="MFD0930835.1"/>
    </source>
</evidence>
<evidence type="ECO:0000259" key="6">
    <source>
        <dbReference type="PROSITE" id="PS50893"/>
    </source>
</evidence>
<feature type="coiled-coil region" evidence="5">
    <location>
        <begin position="556"/>
        <end position="586"/>
    </location>
</feature>
<dbReference type="PROSITE" id="PS50893">
    <property type="entry name" value="ABC_TRANSPORTER_2"/>
    <property type="match status" value="2"/>
</dbReference>
<dbReference type="Proteomes" id="UP001597106">
    <property type="component" value="Unassembled WGS sequence"/>
</dbReference>
<name>A0ABW3GJY2_9PROT</name>
<organism evidence="7 8">
    <name type="scientific">Methylophilus glucosoxydans</name>
    <dbReference type="NCBI Taxonomy" id="752553"/>
    <lineage>
        <taxon>Bacteria</taxon>
        <taxon>Pseudomonadati</taxon>
        <taxon>Pseudomonadota</taxon>
        <taxon>Betaproteobacteria</taxon>
        <taxon>Nitrosomonadales</taxon>
        <taxon>Methylophilaceae</taxon>
        <taxon>Methylophilus</taxon>
    </lineage>
</organism>
<keyword evidence="1" id="KW-0472">Membrane</keyword>
<dbReference type="GO" id="GO:0005524">
    <property type="term" value="F:ATP binding"/>
    <property type="evidence" value="ECO:0007669"/>
    <property type="project" value="UniProtKB-KW"/>
</dbReference>
<dbReference type="SUPFAM" id="SSF52540">
    <property type="entry name" value="P-loop containing nucleoside triphosphate hydrolases"/>
    <property type="match status" value="2"/>
</dbReference>
<keyword evidence="5" id="KW-0175">Coiled coil</keyword>
<dbReference type="PROSITE" id="PS00211">
    <property type="entry name" value="ABC_TRANSPORTER_1"/>
    <property type="match status" value="2"/>
</dbReference>
<feature type="domain" description="ABC transporter" evidence="6">
    <location>
        <begin position="2"/>
        <end position="248"/>
    </location>
</feature>
<keyword evidence="2" id="KW-0677">Repeat</keyword>
<dbReference type="InterPro" id="IPR027417">
    <property type="entry name" value="P-loop_NTPase"/>
</dbReference>
<proteinExistence type="predicted"/>
<gene>
    <name evidence="7" type="ORF">ACFQ1T_13685</name>
</gene>
<evidence type="ECO:0000313" key="8">
    <source>
        <dbReference type="Proteomes" id="UP001597106"/>
    </source>
</evidence>
<dbReference type="RefSeq" id="WP_379077758.1">
    <property type="nucleotide sequence ID" value="NZ_JBHTJW010000004.1"/>
</dbReference>
<keyword evidence="3" id="KW-0547">Nucleotide-binding</keyword>
<dbReference type="EMBL" id="JBHTJW010000004">
    <property type="protein sequence ID" value="MFD0930835.1"/>
    <property type="molecule type" value="Genomic_DNA"/>
</dbReference>
<dbReference type="InterPro" id="IPR003439">
    <property type="entry name" value="ABC_transporter-like_ATP-bd"/>
</dbReference>
<feature type="domain" description="ABC transporter" evidence="6">
    <location>
        <begin position="314"/>
        <end position="529"/>
    </location>
</feature>
<dbReference type="Pfam" id="PF00005">
    <property type="entry name" value="ABC_tran"/>
    <property type="match status" value="2"/>
</dbReference>
<comment type="caution">
    <text evidence="7">The sequence shown here is derived from an EMBL/GenBank/DDBJ whole genome shotgun (WGS) entry which is preliminary data.</text>
</comment>
<dbReference type="InterPro" id="IPR003593">
    <property type="entry name" value="AAA+_ATPase"/>
</dbReference>
<keyword evidence="4 7" id="KW-0067">ATP-binding</keyword>
<evidence type="ECO:0000256" key="1">
    <source>
        <dbReference type="ARBA" id="ARBA00022475"/>
    </source>
</evidence>
<dbReference type="SMART" id="SM00382">
    <property type="entry name" value="AAA"/>
    <property type="match status" value="2"/>
</dbReference>
<reference evidence="8" key="1">
    <citation type="journal article" date="2019" name="Int. J. Syst. Evol. Microbiol.">
        <title>The Global Catalogue of Microorganisms (GCM) 10K type strain sequencing project: providing services to taxonomists for standard genome sequencing and annotation.</title>
        <authorList>
            <consortium name="The Broad Institute Genomics Platform"/>
            <consortium name="The Broad Institute Genome Sequencing Center for Infectious Disease"/>
            <person name="Wu L."/>
            <person name="Ma J."/>
        </authorList>
    </citation>
    <scope>NUCLEOTIDE SEQUENCE [LARGE SCALE GENOMIC DNA]</scope>
    <source>
        <strain evidence="8">CCUG 59685</strain>
    </source>
</reference>